<evidence type="ECO:0000313" key="3">
    <source>
        <dbReference type="EMBL" id="MDU9694115.1"/>
    </source>
</evidence>
<dbReference type="Pfam" id="PF01844">
    <property type="entry name" value="HNH"/>
    <property type="match status" value="1"/>
</dbReference>
<dbReference type="CDD" id="cd00085">
    <property type="entry name" value="HNHc"/>
    <property type="match status" value="1"/>
</dbReference>
<organism evidence="3 4">
    <name type="scientific">Priestia aryabhattai</name>
    <name type="common">Bacillus aryabhattai</name>
    <dbReference type="NCBI Taxonomy" id="412384"/>
    <lineage>
        <taxon>Bacteria</taxon>
        <taxon>Bacillati</taxon>
        <taxon>Bacillota</taxon>
        <taxon>Bacilli</taxon>
        <taxon>Bacillales</taxon>
        <taxon>Bacillaceae</taxon>
        <taxon>Priestia</taxon>
    </lineage>
</organism>
<dbReference type="RefSeq" id="WP_316911328.1">
    <property type="nucleotide sequence ID" value="NZ_JAPTGD010000002.1"/>
</dbReference>
<keyword evidence="3" id="KW-0255">Endonuclease</keyword>
<sequence length="391" mass="45930">MSKESYVHKYYFYEGTETIEELEEHLTFLKLSKSKCYFVKFLNQYYAVFYDTIDREIIIGKEKMFYTDNGRLEEVVVGAVKIPYDIKTRSVGYITDTLAQELNRIDPELQLFYYPNVRSKHLKEASDEVKFSKFVVILAVTFASKFYNVTNSNEMYPYFKLTSELIGFLRRTAGAVAIDPFSQYIKFQDGSLGKYSITFYADSYYSRRATFVLTERNPYRQQGRQWISLTRYQALYPGDFIMYPKPDYRVEKETCKWCGIKISEGEKHYCTDSCKYNFLKATTIDKGSSLPYKILCRDNFTCQKCYKDLAMINEHGMKIPISKKADSPDKNGRYRSEAEVHHLTAVEDGGEDFQENLSTRCQSCHKREHASRTPKEKTNVIPFRPRKKTRF</sequence>
<dbReference type="GO" id="GO:0003676">
    <property type="term" value="F:nucleic acid binding"/>
    <property type="evidence" value="ECO:0007669"/>
    <property type="project" value="InterPro"/>
</dbReference>
<protein>
    <submittedName>
        <fullName evidence="3">HNH endonuclease</fullName>
    </submittedName>
</protein>
<dbReference type="EMBL" id="JAPTGD010000002">
    <property type="protein sequence ID" value="MDU9694115.1"/>
    <property type="molecule type" value="Genomic_DNA"/>
</dbReference>
<dbReference type="Gene3D" id="1.10.30.50">
    <property type="match status" value="1"/>
</dbReference>
<comment type="caution">
    <text evidence="3">The sequence shown here is derived from an EMBL/GenBank/DDBJ whole genome shotgun (WGS) entry which is preliminary data.</text>
</comment>
<feature type="domain" description="HNH" evidence="2">
    <location>
        <begin position="331"/>
        <end position="370"/>
    </location>
</feature>
<proteinExistence type="predicted"/>
<accession>A0AAX6NF35</accession>
<dbReference type="Proteomes" id="UP001269400">
    <property type="component" value="Unassembled WGS sequence"/>
</dbReference>
<gene>
    <name evidence="3" type="ORF">O0Q50_23305</name>
</gene>
<keyword evidence="3" id="KW-0378">Hydrolase</keyword>
<dbReference type="AlphaFoldDB" id="A0AAX6NF35"/>
<dbReference type="GO" id="GO:0008270">
    <property type="term" value="F:zinc ion binding"/>
    <property type="evidence" value="ECO:0007669"/>
    <property type="project" value="InterPro"/>
</dbReference>
<dbReference type="InterPro" id="IPR003615">
    <property type="entry name" value="HNH_nuc"/>
</dbReference>
<evidence type="ECO:0000313" key="4">
    <source>
        <dbReference type="Proteomes" id="UP001269400"/>
    </source>
</evidence>
<reference evidence="3" key="2">
    <citation type="submission" date="2022-12" db="EMBL/GenBank/DDBJ databases">
        <authorList>
            <person name="Dechsakulwatana C."/>
            <person name="Rungsihiranrut A."/>
            <person name="Muangchinda C."/>
            <person name="Ningthoujam R."/>
            <person name="Klankeo P."/>
            <person name="Pinyakong O."/>
        </authorList>
    </citation>
    <scope>NUCLEOTIDE SEQUENCE</scope>
    <source>
        <strain evidence="3">TL01-2</strain>
    </source>
</reference>
<evidence type="ECO:0000259" key="2">
    <source>
        <dbReference type="Pfam" id="PF01844"/>
    </source>
</evidence>
<dbReference type="GO" id="GO:0004519">
    <property type="term" value="F:endonuclease activity"/>
    <property type="evidence" value="ECO:0007669"/>
    <property type="project" value="UniProtKB-KW"/>
</dbReference>
<keyword evidence="3" id="KW-0540">Nuclease</keyword>
<name>A0AAX6NF35_PRIAR</name>
<feature type="region of interest" description="Disordered" evidence="1">
    <location>
        <begin position="364"/>
        <end position="391"/>
    </location>
</feature>
<reference evidence="3" key="1">
    <citation type="journal article" date="2022" name="J Environ Chem Eng">
        <title>Biodegradation of petroleum oil using a constructed nonpathogenic and heavy metal-tolerant bacterial consortium isolated from marine sponges.</title>
        <authorList>
            <person name="Dechsakulwatana C."/>
            <person name="Rungsihiranrut A."/>
            <person name="Muangchinda C."/>
            <person name="Ningthoujam R."/>
            <person name="Klankeo P."/>
            <person name="Pinyakong O."/>
        </authorList>
    </citation>
    <scope>NUCLEOTIDE SEQUENCE</scope>
    <source>
        <strain evidence="3">TL01-2</strain>
    </source>
</reference>
<evidence type="ECO:0000256" key="1">
    <source>
        <dbReference type="SAM" id="MobiDB-lite"/>
    </source>
</evidence>
<dbReference type="InterPro" id="IPR002711">
    <property type="entry name" value="HNH"/>
</dbReference>